<dbReference type="Pfam" id="PF10067">
    <property type="entry name" value="DUF2306"/>
    <property type="match status" value="1"/>
</dbReference>
<keyword evidence="1" id="KW-0472">Membrane</keyword>
<protein>
    <submittedName>
        <fullName evidence="2">DUF2306 domain-containing protein</fullName>
    </submittedName>
</protein>
<feature type="transmembrane region" description="Helical" evidence="1">
    <location>
        <begin position="102"/>
        <end position="125"/>
    </location>
</feature>
<dbReference type="AlphaFoldDB" id="A0A399RLQ5"/>
<evidence type="ECO:0000256" key="1">
    <source>
        <dbReference type="SAM" id="Phobius"/>
    </source>
</evidence>
<name>A0A399RLQ5_9PROT</name>
<sequence>MDLSPLLRSETAVQIHVAAAVTTLLVGTVLMFAPKGFRLHRTLGWTWVVAMAVTAGSSFFITMIFETHFSPIHALSAWTMIGLPMGIAAIRRRDVAKHRKEMTGMFVGAMLIAGLFSMLPGRLMWEVFFTT</sequence>
<evidence type="ECO:0000313" key="2">
    <source>
        <dbReference type="EMBL" id="RIJ30759.1"/>
    </source>
</evidence>
<dbReference type="EMBL" id="QWFX01000006">
    <property type="protein sequence ID" value="RIJ30759.1"/>
    <property type="molecule type" value="Genomic_DNA"/>
</dbReference>
<keyword evidence="1" id="KW-1133">Transmembrane helix</keyword>
<dbReference type="InterPro" id="IPR018750">
    <property type="entry name" value="DUF2306_membrane"/>
</dbReference>
<keyword evidence="1" id="KW-0812">Transmembrane</keyword>
<accession>A0A399RLQ5</accession>
<evidence type="ECO:0000313" key="3">
    <source>
        <dbReference type="Proteomes" id="UP000266385"/>
    </source>
</evidence>
<proteinExistence type="predicted"/>
<organism evidence="2 3">
    <name type="scientific">Henriciella mobilis</name>
    <dbReference type="NCBI Taxonomy" id="2305467"/>
    <lineage>
        <taxon>Bacteria</taxon>
        <taxon>Pseudomonadati</taxon>
        <taxon>Pseudomonadota</taxon>
        <taxon>Alphaproteobacteria</taxon>
        <taxon>Hyphomonadales</taxon>
        <taxon>Hyphomonadaceae</taxon>
        <taxon>Henriciella</taxon>
    </lineage>
</organism>
<keyword evidence="3" id="KW-1185">Reference proteome</keyword>
<gene>
    <name evidence="2" type="ORF">D1223_06675</name>
</gene>
<reference evidence="2 3" key="1">
    <citation type="submission" date="2018-08" db="EMBL/GenBank/DDBJ databases">
        <title>Henriciella mobilis sp. nov., isolated from seawater.</title>
        <authorList>
            <person name="Cheng H."/>
            <person name="Wu Y.-H."/>
            <person name="Xu X.-W."/>
            <person name="Guo L.-L."/>
        </authorList>
    </citation>
    <scope>NUCLEOTIDE SEQUENCE [LARGE SCALE GENOMIC DNA]</scope>
    <source>
        <strain evidence="2 3">JN25</strain>
    </source>
</reference>
<dbReference type="OrthoDB" id="9815686at2"/>
<feature type="transmembrane region" description="Helical" evidence="1">
    <location>
        <begin position="71"/>
        <end position="90"/>
    </location>
</feature>
<feature type="transmembrane region" description="Helical" evidence="1">
    <location>
        <begin position="12"/>
        <end position="33"/>
    </location>
</feature>
<dbReference type="Proteomes" id="UP000266385">
    <property type="component" value="Unassembled WGS sequence"/>
</dbReference>
<feature type="transmembrane region" description="Helical" evidence="1">
    <location>
        <begin position="45"/>
        <end position="65"/>
    </location>
</feature>
<comment type="caution">
    <text evidence="2">The sequence shown here is derived from an EMBL/GenBank/DDBJ whole genome shotgun (WGS) entry which is preliminary data.</text>
</comment>